<organism evidence="1">
    <name type="scientific">Desmodus rotundus</name>
    <name type="common">Vampire bat</name>
    <dbReference type="NCBI Taxonomy" id="9430"/>
    <lineage>
        <taxon>Eukaryota</taxon>
        <taxon>Metazoa</taxon>
        <taxon>Chordata</taxon>
        <taxon>Craniata</taxon>
        <taxon>Vertebrata</taxon>
        <taxon>Euteleostomi</taxon>
        <taxon>Mammalia</taxon>
        <taxon>Eutheria</taxon>
        <taxon>Laurasiatheria</taxon>
        <taxon>Chiroptera</taxon>
        <taxon>Yangochiroptera</taxon>
        <taxon>Phyllostomidae</taxon>
        <taxon>Desmodontinae</taxon>
        <taxon>Desmodus</taxon>
    </lineage>
</organism>
<dbReference type="AlphaFoldDB" id="K9J4G4"/>
<reference evidence="1" key="1">
    <citation type="submission" date="2012-11" db="EMBL/GenBank/DDBJ databases">
        <title>The Vampirome: Transcriptome and Proteome Analysis of the Submandibular and Accessory Glands of the Vampire Bat and Vector of Human Rabies, Desmodus rotundus.</title>
        <authorList>
            <person name="Francischetti I.M.B."/>
            <person name="Assumpcao T.C.F."/>
            <person name="Ma D."/>
            <person name="Vicente E.C."/>
            <person name="Ribeiro J.M.C."/>
        </authorList>
    </citation>
    <scope>NUCLEOTIDE SEQUENCE</scope>
    <source>
        <tissue evidence="1">Salivary gland</tissue>
    </source>
</reference>
<proteinExistence type="evidence at transcript level"/>
<name>K9J4G4_DESRO</name>
<dbReference type="EMBL" id="GABZ01003116">
    <property type="protein sequence ID" value="JAA50409.1"/>
    <property type="molecule type" value="mRNA"/>
</dbReference>
<evidence type="ECO:0000313" key="1">
    <source>
        <dbReference type="EMBL" id="JAA50409.1"/>
    </source>
</evidence>
<feature type="non-terminal residue" evidence="1">
    <location>
        <position position="1"/>
    </location>
</feature>
<accession>K9J4G4</accession>
<protein>
    <submittedName>
        <fullName evidence="1">Uncharacterized protein</fullName>
    </submittedName>
</protein>
<sequence>RPLLSTTVPFLFLTENQVNMYYFSLVEYVYSLLKVSEEKIQDRAAALDCSNPKKKKCRRRMSYFPPLPPGLTNPQNNSLFLICMCFDFSFLASR</sequence>